<dbReference type="PANTHER" id="PTHR47926">
    <property type="entry name" value="PENTATRICOPEPTIDE REPEAT-CONTAINING PROTEIN"/>
    <property type="match status" value="1"/>
</dbReference>
<dbReference type="GO" id="GO:0009451">
    <property type="term" value="P:RNA modification"/>
    <property type="evidence" value="ECO:0007669"/>
    <property type="project" value="InterPro"/>
</dbReference>
<dbReference type="InterPro" id="IPR011990">
    <property type="entry name" value="TPR-like_helical_dom_sf"/>
</dbReference>
<dbReference type="InterPro" id="IPR032867">
    <property type="entry name" value="DYW_dom"/>
</dbReference>
<feature type="repeat" description="PPR" evidence="3">
    <location>
        <begin position="358"/>
        <end position="392"/>
    </location>
</feature>
<accession>A0AAV0YTJ2</accession>
<dbReference type="InterPro" id="IPR046848">
    <property type="entry name" value="E_motif"/>
</dbReference>
<keyword evidence="2" id="KW-0677">Repeat</keyword>
<keyword evidence="6" id="KW-1185">Reference proteome</keyword>
<gene>
    <name evidence="5" type="ORF">VFH_I393240</name>
</gene>
<reference evidence="5 6" key="1">
    <citation type="submission" date="2023-01" db="EMBL/GenBank/DDBJ databases">
        <authorList>
            <person name="Kreplak J."/>
        </authorList>
    </citation>
    <scope>NUCLEOTIDE SEQUENCE [LARGE SCALE GENOMIC DNA]</scope>
</reference>
<evidence type="ECO:0000256" key="3">
    <source>
        <dbReference type="PROSITE-ProRule" id="PRU00708"/>
    </source>
</evidence>
<name>A0AAV0YTJ2_VICFA</name>
<protein>
    <recommendedName>
        <fullName evidence="4">DYW domain-containing protein</fullName>
    </recommendedName>
</protein>
<feature type="repeat" description="PPR" evidence="3">
    <location>
        <begin position="596"/>
        <end position="630"/>
    </location>
</feature>
<comment type="similarity">
    <text evidence="1">Belongs to the PPR family. PCMP-H subfamily.</text>
</comment>
<feature type="domain" description="DYW" evidence="4">
    <location>
        <begin position="689"/>
        <end position="766"/>
    </location>
</feature>
<dbReference type="EMBL" id="OX451736">
    <property type="protein sequence ID" value="CAI8589445.1"/>
    <property type="molecule type" value="Genomic_DNA"/>
</dbReference>
<evidence type="ECO:0000256" key="1">
    <source>
        <dbReference type="ARBA" id="ARBA00006643"/>
    </source>
</evidence>
<feature type="repeat" description="PPR" evidence="3">
    <location>
        <begin position="459"/>
        <end position="493"/>
    </location>
</feature>
<feature type="repeat" description="PPR" evidence="3">
    <location>
        <begin position="257"/>
        <end position="291"/>
    </location>
</feature>
<dbReference type="AlphaFoldDB" id="A0AAV0YTJ2"/>
<dbReference type="FunFam" id="1.25.40.10:FF:000309">
    <property type="entry name" value="Pentatricopeptide repeat-containing protein, chloroplastic"/>
    <property type="match status" value="1"/>
</dbReference>
<dbReference type="GO" id="GO:0003723">
    <property type="term" value="F:RNA binding"/>
    <property type="evidence" value="ECO:0007669"/>
    <property type="project" value="InterPro"/>
</dbReference>
<dbReference type="FunFam" id="1.25.40.10:FF:001366">
    <property type="entry name" value="Pentatricopeptide repeat-containing protein"/>
    <property type="match status" value="1"/>
</dbReference>
<proteinExistence type="inferred from homology"/>
<dbReference type="GO" id="GO:0008270">
    <property type="term" value="F:zinc ion binding"/>
    <property type="evidence" value="ECO:0007669"/>
    <property type="project" value="InterPro"/>
</dbReference>
<dbReference type="Pfam" id="PF14432">
    <property type="entry name" value="DYW_deaminase"/>
    <property type="match status" value="1"/>
</dbReference>
<evidence type="ECO:0000313" key="5">
    <source>
        <dbReference type="EMBL" id="CAI8589445.1"/>
    </source>
</evidence>
<evidence type="ECO:0000259" key="4">
    <source>
        <dbReference type="Pfam" id="PF14432"/>
    </source>
</evidence>
<dbReference type="Pfam" id="PF20431">
    <property type="entry name" value="E_motif"/>
    <property type="match status" value="1"/>
</dbReference>
<dbReference type="InterPro" id="IPR046960">
    <property type="entry name" value="PPR_At4g14850-like_plant"/>
</dbReference>
<dbReference type="FunFam" id="1.25.40.10:FF:000380">
    <property type="entry name" value="Pentatricopeptide repeat-containing protein, chloroplastic"/>
    <property type="match status" value="1"/>
</dbReference>
<organism evidence="5 6">
    <name type="scientific">Vicia faba</name>
    <name type="common">Broad bean</name>
    <name type="synonym">Faba vulgaris</name>
    <dbReference type="NCBI Taxonomy" id="3906"/>
    <lineage>
        <taxon>Eukaryota</taxon>
        <taxon>Viridiplantae</taxon>
        <taxon>Streptophyta</taxon>
        <taxon>Embryophyta</taxon>
        <taxon>Tracheophyta</taxon>
        <taxon>Spermatophyta</taxon>
        <taxon>Magnoliopsida</taxon>
        <taxon>eudicotyledons</taxon>
        <taxon>Gunneridae</taxon>
        <taxon>Pentapetalae</taxon>
        <taxon>rosids</taxon>
        <taxon>fabids</taxon>
        <taxon>Fabales</taxon>
        <taxon>Fabaceae</taxon>
        <taxon>Papilionoideae</taxon>
        <taxon>50 kb inversion clade</taxon>
        <taxon>NPAAA clade</taxon>
        <taxon>Hologalegina</taxon>
        <taxon>IRL clade</taxon>
        <taxon>Fabeae</taxon>
        <taxon>Vicia</taxon>
    </lineage>
</organism>
<sequence>MYSITCQCIRPLSNSSPVVEANDKHNDVRHVNFAKIPSWVTLKTSHSSLETHKTQKGQVENLHLVSLAKQGKLREVHEFIRSMDEAGISTDSRSYEYLFKMCGTLGALSDGMLFHKRLQRMDNRNNLIDNCILQMYCDCKSFKAAERFFDKMIDRDMSSWAIIISAYAKKGRVDEAVRLLLHMLDLGIMPSSSIFCNLLRSFSDRSVLDLGKQIHSQLIRIGFTSDVSVDTLISNMYVKCGWLEGAEVATNKMTWENAVACTGLMVGYTKASRHGDALSLFVKMISEGVKLDEFVFSIVLKACAALEDLRTGRQIHSYIVKLGLKSEVSVGTPLVDFYVKCARFEAAHQAFESISEPNDYSWSAIITGYCQSGRFDRAIQTFNKIRRKGVLLNSFIYTNIFQSCSAVSDLIYGAQVHADAIKKGLIQCLSGESAMITMYSKCGKLDSAHQAFLAIDKPDTIAWTAIICAFAYHGKASESLRLFNEMLRSGAKPNAVTFIGLLNACSHAGLVKEGKKFLDTMSNKYGVKPTIDHYDCMIDIYSRAGLLQEALDMIRSLPFEPDAMSWKSLLGGCWSHRNLDIGMIAAEKIFQLDPLDSSTYVMMFNLCALAGKWDEAARYRKMMAERKLRKELSCSWIIVKGKVHRFIVGDRHHPQTEQIYSKLKQLDLAIKKSEEGLLDEEDDAVCNFTEREEQLLDHSERLAIAYGLISTTGETPILVFKNTRSCKDCHEFAKKVSIVTGRELIVRDANRFHHVNSGKCSCNDYW</sequence>
<evidence type="ECO:0000256" key="2">
    <source>
        <dbReference type="ARBA" id="ARBA00022737"/>
    </source>
</evidence>
<dbReference type="FunFam" id="1.25.40.10:FF:001976">
    <property type="entry name" value="Pentatricopeptide repeat-containing protein, chloroplastic isoform A"/>
    <property type="match status" value="1"/>
</dbReference>
<feature type="repeat" description="PPR" evidence="3">
    <location>
        <begin position="156"/>
        <end position="190"/>
    </location>
</feature>
<dbReference type="Gene3D" id="1.25.40.10">
    <property type="entry name" value="Tetratricopeptide repeat domain"/>
    <property type="match status" value="3"/>
</dbReference>
<dbReference type="Proteomes" id="UP001157006">
    <property type="component" value="Chromosome 1L"/>
</dbReference>
<dbReference type="InterPro" id="IPR002885">
    <property type="entry name" value="PPR_rpt"/>
</dbReference>
<dbReference type="NCBIfam" id="TIGR00756">
    <property type="entry name" value="PPR"/>
    <property type="match status" value="4"/>
</dbReference>
<evidence type="ECO:0000313" key="6">
    <source>
        <dbReference type="Proteomes" id="UP001157006"/>
    </source>
</evidence>
<dbReference type="Pfam" id="PF13041">
    <property type="entry name" value="PPR_2"/>
    <property type="match status" value="3"/>
</dbReference>
<dbReference type="PANTHER" id="PTHR47926:SF378">
    <property type="entry name" value="PENTATRICOPEPTIDE REPEAT (PPR) SUPERFAMILY PROTEIN"/>
    <property type="match status" value="1"/>
</dbReference>
<dbReference type="Pfam" id="PF01535">
    <property type="entry name" value="PPR"/>
    <property type="match status" value="4"/>
</dbReference>
<dbReference type="PROSITE" id="PS51375">
    <property type="entry name" value="PPR"/>
    <property type="match status" value="5"/>
</dbReference>